<evidence type="ECO:0000259" key="2">
    <source>
        <dbReference type="Pfam" id="PF07282"/>
    </source>
</evidence>
<evidence type="ECO:0000256" key="1">
    <source>
        <dbReference type="ARBA" id="ARBA00023125"/>
    </source>
</evidence>
<dbReference type="EMBL" id="CDGJ01000082">
    <property type="protein sequence ID" value="CEJ08514.1"/>
    <property type="molecule type" value="Genomic_DNA"/>
</dbReference>
<dbReference type="KEGG" id="aacx:DEACI_1860"/>
<keyword evidence="5" id="KW-1185">Reference proteome</keyword>
<dbReference type="InterPro" id="IPR010095">
    <property type="entry name" value="Cas12f1-like_TNB"/>
</dbReference>
<dbReference type="EMBL" id="LR746496">
    <property type="protein sequence ID" value="CAA7601207.1"/>
    <property type="molecule type" value="Genomic_DNA"/>
</dbReference>
<sequence length="527" mass="59630">MPKSNAISNNKSMSRRLSPSFICEIPLRVTRFNAKILNARFEAARRMYNALLGEGMRRLRLMRQSKVYQQARAVSPTDRLRSHERMRLFKQARDTYGFSEYALSRYATQVRHSWLDEHLDAHTVQKLTQRAFGAVSRVAYGKAKKVRFKGKRGLHSVEGKSQGSAIKWKDDHVVWSGIRLPMVKETLNDPVIAYGLTHRVKYVRLVRRVINGKDRFCAQLILEGKPYQKPEHTIGTEVVGLDMGPSTLAYVGETQAVLTLFCEPIVRNHQEIRRQQRHIDRQRRANNPDCYDELGRAIKGKHPSKKSRRLKVSQGTLSELFRQEAAYRKTLHGQLANQILSVGVRIKTENISYKAFQKSFGKSVGVRAPGMFVAMLKRKAESAGGEVDAFNTRTTALSQVCHCGERHKKPLKQRVHECTCGVVMQRDLYSAYLARFVEDNVLHATKSSQAWSGAESLLRAAWRNSQQLASGRAIPASFGPALRVVSVQSAGRSQSESSEKESLIERKSLDVVVFGREPIRAQSIISS</sequence>
<keyword evidence="1" id="KW-0238">DNA-binding</keyword>
<dbReference type="GO" id="GO:0003677">
    <property type="term" value="F:DNA binding"/>
    <property type="evidence" value="ECO:0007669"/>
    <property type="project" value="UniProtKB-KW"/>
</dbReference>
<accession>A0A8S0XWR6</accession>
<dbReference type="Pfam" id="PF07282">
    <property type="entry name" value="Cas12f1-like_TNB"/>
    <property type="match status" value="1"/>
</dbReference>
<organism evidence="3">
    <name type="scientific">Acididesulfobacillus acetoxydans</name>
    <dbReference type="NCBI Taxonomy" id="1561005"/>
    <lineage>
        <taxon>Bacteria</taxon>
        <taxon>Bacillati</taxon>
        <taxon>Bacillota</taxon>
        <taxon>Clostridia</taxon>
        <taxon>Eubacteriales</taxon>
        <taxon>Peptococcaceae</taxon>
        <taxon>Acididesulfobacillus</taxon>
    </lineage>
</organism>
<evidence type="ECO:0000313" key="5">
    <source>
        <dbReference type="Proteomes" id="UP001071230"/>
    </source>
</evidence>
<evidence type="ECO:0000313" key="3">
    <source>
        <dbReference type="EMBL" id="CAA7601207.1"/>
    </source>
</evidence>
<feature type="domain" description="Cas12f1-like TNB" evidence="2">
    <location>
        <begin position="370"/>
        <end position="431"/>
    </location>
</feature>
<dbReference type="Proteomes" id="UP001071230">
    <property type="component" value="Unassembled WGS sequence"/>
</dbReference>
<reference evidence="3" key="2">
    <citation type="submission" date="2020-01" db="EMBL/GenBank/DDBJ databases">
        <authorList>
            <person name="Hornung B."/>
        </authorList>
    </citation>
    <scope>NUCLEOTIDE SEQUENCE</scope>
    <source>
        <strain evidence="3">PacBioINE</strain>
    </source>
</reference>
<gene>
    <name evidence="3" type="ORF">DEACI_1860</name>
    <name evidence="4" type="ORF">DEACI_2991</name>
</gene>
<evidence type="ECO:0000313" key="4">
    <source>
        <dbReference type="EMBL" id="CEJ08514.1"/>
    </source>
</evidence>
<proteinExistence type="predicted"/>
<reference evidence="4" key="1">
    <citation type="submission" date="2014-11" db="EMBL/GenBank/DDBJ databases">
        <authorList>
            <person name="Hornung B.V."/>
        </authorList>
    </citation>
    <scope>NUCLEOTIDE SEQUENCE</scope>
    <source>
        <strain evidence="4">INE</strain>
    </source>
</reference>
<dbReference type="NCBIfam" id="NF040570">
    <property type="entry name" value="guided_TnpB"/>
    <property type="match status" value="1"/>
</dbReference>
<protein>
    <submittedName>
        <fullName evidence="4">ISChy9, transposase orfB</fullName>
    </submittedName>
    <submittedName>
        <fullName evidence="3">Transposase IS605, OrfB, C-terminal</fullName>
    </submittedName>
</protein>
<dbReference type="Proteomes" id="UP000836597">
    <property type="component" value="Chromosome"/>
</dbReference>
<name>A0A8S0XWR6_9FIRM</name>
<dbReference type="AlphaFoldDB" id="A0A8S0XWR6"/>